<dbReference type="InterPro" id="IPR043504">
    <property type="entry name" value="Peptidase_S1_PA_chymotrypsin"/>
</dbReference>
<dbReference type="CDD" id="cd06781">
    <property type="entry name" value="cpPDZ_BsHtra-like"/>
    <property type="match status" value="1"/>
</dbReference>
<feature type="transmembrane region" description="Helical" evidence="6">
    <location>
        <begin position="21"/>
        <end position="42"/>
    </location>
</feature>
<protein>
    <submittedName>
        <fullName evidence="8">Serine protease Do</fullName>
    </submittedName>
</protein>
<dbReference type="InterPro" id="IPR001940">
    <property type="entry name" value="Peptidase_S1C"/>
</dbReference>
<feature type="compositionally biased region" description="Acidic residues" evidence="5">
    <location>
        <begin position="119"/>
        <end position="129"/>
    </location>
</feature>
<keyword evidence="6" id="KW-1133">Transmembrane helix</keyword>
<evidence type="ECO:0000256" key="3">
    <source>
        <dbReference type="ARBA" id="ARBA00022801"/>
    </source>
</evidence>
<reference evidence="8 9" key="2">
    <citation type="submission" date="2024-02" db="EMBL/GenBank/DDBJ databases">
        <title>The Genome Sequence of Enterococcus sp. DIV0159.</title>
        <authorList>
            <person name="Earl A."/>
            <person name="Manson A."/>
            <person name="Gilmore M."/>
            <person name="Sanders J."/>
            <person name="Shea T."/>
            <person name="Howe W."/>
            <person name="Livny J."/>
            <person name="Cuomo C."/>
            <person name="Neafsey D."/>
            <person name="Birren B."/>
        </authorList>
    </citation>
    <scope>NUCLEOTIDE SEQUENCE [LARGE SCALE GENOMIC DNA]</scope>
    <source>
        <strain evidence="8 9">665A</strain>
    </source>
</reference>
<feature type="domain" description="PDZ" evidence="7">
    <location>
        <begin position="314"/>
        <end position="416"/>
    </location>
</feature>
<evidence type="ECO:0000256" key="1">
    <source>
        <dbReference type="ARBA" id="ARBA00010541"/>
    </source>
</evidence>
<keyword evidence="9" id="KW-1185">Reference proteome</keyword>
<dbReference type="SUPFAM" id="SSF50156">
    <property type="entry name" value="PDZ domain-like"/>
    <property type="match status" value="1"/>
</dbReference>
<evidence type="ECO:0000256" key="6">
    <source>
        <dbReference type="SAM" id="Phobius"/>
    </source>
</evidence>
<gene>
    <name evidence="8" type="ORF">JZO67_001684</name>
</gene>
<dbReference type="InterPro" id="IPR001478">
    <property type="entry name" value="PDZ"/>
</dbReference>
<keyword evidence="6" id="KW-0812">Transmembrane</keyword>
<keyword evidence="6" id="KW-0472">Membrane</keyword>
<dbReference type="PANTHER" id="PTHR43343:SF3">
    <property type="entry name" value="PROTEASE DO-LIKE 8, CHLOROPLASTIC"/>
    <property type="match status" value="1"/>
</dbReference>
<evidence type="ECO:0000259" key="7">
    <source>
        <dbReference type="PROSITE" id="PS50106"/>
    </source>
</evidence>
<evidence type="ECO:0000313" key="8">
    <source>
        <dbReference type="EMBL" id="MEO1769733.1"/>
    </source>
</evidence>
<dbReference type="Gene3D" id="2.40.10.10">
    <property type="entry name" value="Trypsin-like serine proteases"/>
    <property type="match status" value="2"/>
</dbReference>
<dbReference type="SMART" id="SM00228">
    <property type="entry name" value="PDZ"/>
    <property type="match status" value="1"/>
</dbReference>
<keyword evidence="3" id="KW-0378">Hydrolase</keyword>
<dbReference type="Pfam" id="PF13180">
    <property type="entry name" value="PDZ_2"/>
    <property type="match status" value="1"/>
</dbReference>
<dbReference type="EMBL" id="JAFREL020000001">
    <property type="protein sequence ID" value="MEO1769733.1"/>
    <property type="molecule type" value="Genomic_DNA"/>
</dbReference>
<dbReference type="PROSITE" id="PS50106">
    <property type="entry name" value="PDZ"/>
    <property type="match status" value="1"/>
</dbReference>
<keyword evidence="4" id="KW-0720">Serine protease</keyword>
<dbReference type="Gene3D" id="2.30.42.10">
    <property type="match status" value="1"/>
</dbReference>
<accession>A0ABV0EM81</accession>
<dbReference type="Pfam" id="PF13365">
    <property type="entry name" value="Trypsin_2"/>
    <property type="match status" value="1"/>
</dbReference>
<sequence>MMDRNDMTPTPKKSNGFFKRFGIGLLGGLVGAGLIFGIYYAATSAGSGDNVSGSPSAGSTQVSNMKVDANSDITGAVEKVQGAVVSVVNLQKQQQQQQNGLGGWSDIFGGGNSGNSGEESQDSQSESDSDGNLVEASEGSGVIYKREGNTAYVVTNNHVVEGQNGLEVLLKDGSKVKAELIGTDTYTDLAVLKIESDKVADITPATFGDSDNLKAGEPAIALGSPLGSQYANSVTAGIISSLGRQVVSQTSEGQSVNINAIQTDAAINPGNSGGPLVNIAGQVIGINSSKIVQTESNVSVEGIGFAIPSNDVVNVINQLETDGKVTRPALGITMHNLSDLTSQQQEQVVKVPSSVTQGVVVASVQGATPAEKAGLKQYDVITKIDGENVSTGVELQSALYKHKVGDTVEITYYREDKEHTTKVELSIDSSALQQQSNKQQNQQGE</sequence>
<dbReference type="SUPFAM" id="SSF50494">
    <property type="entry name" value="Trypsin-like serine proteases"/>
    <property type="match status" value="1"/>
</dbReference>
<feature type="region of interest" description="Disordered" evidence="5">
    <location>
        <begin position="100"/>
        <end position="140"/>
    </location>
</feature>
<dbReference type="Proteomes" id="UP000664357">
    <property type="component" value="Unassembled WGS sequence"/>
</dbReference>
<keyword evidence="2 8" id="KW-0645">Protease</keyword>
<comment type="caution">
    <text evidence="8">The sequence shown here is derived from an EMBL/GenBank/DDBJ whole genome shotgun (WGS) entry which is preliminary data.</text>
</comment>
<dbReference type="PANTHER" id="PTHR43343">
    <property type="entry name" value="PEPTIDASE S12"/>
    <property type="match status" value="1"/>
</dbReference>
<reference evidence="8 9" key="1">
    <citation type="submission" date="2021-03" db="EMBL/GenBank/DDBJ databases">
        <authorList>
            <person name="Gilmore M.S."/>
            <person name="Schwartzman J."/>
            <person name="Van Tyne D."/>
            <person name="Martin M."/>
            <person name="Earl A.M."/>
            <person name="Manson A.L."/>
            <person name="Straub T."/>
            <person name="Salamzade R."/>
            <person name="Saavedra J."/>
            <person name="Lebreton F."/>
            <person name="Prichula J."/>
            <person name="Schaufler K."/>
            <person name="Gaca A."/>
            <person name="Sgardioli B."/>
            <person name="Wagenaar J."/>
            <person name="Strong T."/>
        </authorList>
    </citation>
    <scope>NUCLEOTIDE SEQUENCE [LARGE SCALE GENOMIC DNA]</scope>
    <source>
        <strain evidence="8 9">665A</strain>
    </source>
</reference>
<comment type="similarity">
    <text evidence="1">Belongs to the peptidase S1C family.</text>
</comment>
<evidence type="ECO:0000256" key="2">
    <source>
        <dbReference type="ARBA" id="ARBA00022670"/>
    </source>
</evidence>
<dbReference type="GO" id="GO:0006508">
    <property type="term" value="P:proteolysis"/>
    <property type="evidence" value="ECO:0007669"/>
    <property type="project" value="UniProtKB-KW"/>
</dbReference>
<feature type="compositionally biased region" description="Gly residues" evidence="5">
    <location>
        <begin position="100"/>
        <end position="114"/>
    </location>
</feature>
<dbReference type="PRINTS" id="PR00834">
    <property type="entry name" value="PROTEASES2C"/>
</dbReference>
<dbReference type="InterPro" id="IPR036034">
    <property type="entry name" value="PDZ_sf"/>
</dbReference>
<proteinExistence type="inferred from homology"/>
<dbReference type="GO" id="GO:0008233">
    <property type="term" value="F:peptidase activity"/>
    <property type="evidence" value="ECO:0007669"/>
    <property type="project" value="UniProtKB-KW"/>
</dbReference>
<organism evidence="8 9">
    <name type="scientific">Candidatus Enterococcus ferrettii</name>
    <dbReference type="NCBI Taxonomy" id="2815324"/>
    <lineage>
        <taxon>Bacteria</taxon>
        <taxon>Bacillati</taxon>
        <taxon>Bacillota</taxon>
        <taxon>Bacilli</taxon>
        <taxon>Lactobacillales</taxon>
        <taxon>Enterococcaceae</taxon>
        <taxon>Enterococcus</taxon>
    </lineage>
</organism>
<dbReference type="InterPro" id="IPR009003">
    <property type="entry name" value="Peptidase_S1_PA"/>
</dbReference>
<evidence type="ECO:0000256" key="5">
    <source>
        <dbReference type="SAM" id="MobiDB-lite"/>
    </source>
</evidence>
<evidence type="ECO:0000313" key="9">
    <source>
        <dbReference type="Proteomes" id="UP000664357"/>
    </source>
</evidence>
<evidence type="ECO:0000256" key="4">
    <source>
        <dbReference type="ARBA" id="ARBA00022825"/>
    </source>
</evidence>
<name>A0ABV0EM81_9ENTE</name>
<dbReference type="InterPro" id="IPR051201">
    <property type="entry name" value="Chloro_Bact_Ser_Proteases"/>
</dbReference>